<keyword evidence="3" id="KW-1185">Reference proteome</keyword>
<comment type="caution">
    <text evidence="2">The sequence shown here is derived from an EMBL/GenBank/DDBJ whole genome shotgun (WGS) entry which is preliminary data.</text>
</comment>
<organism evidence="2 3">
    <name type="scientific">Haloferula chungangensis</name>
    <dbReference type="NCBI Taxonomy" id="1048331"/>
    <lineage>
        <taxon>Bacteria</taxon>
        <taxon>Pseudomonadati</taxon>
        <taxon>Verrucomicrobiota</taxon>
        <taxon>Verrucomicrobiia</taxon>
        <taxon>Verrucomicrobiales</taxon>
        <taxon>Verrucomicrobiaceae</taxon>
        <taxon>Haloferula</taxon>
    </lineage>
</organism>
<feature type="region of interest" description="Disordered" evidence="1">
    <location>
        <begin position="36"/>
        <end position="63"/>
    </location>
</feature>
<accession>A0ABW2LA84</accession>
<reference evidence="3" key="1">
    <citation type="journal article" date="2019" name="Int. J. Syst. Evol. Microbiol.">
        <title>The Global Catalogue of Microorganisms (GCM) 10K type strain sequencing project: providing services to taxonomists for standard genome sequencing and annotation.</title>
        <authorList>
            <consortium name="The Broad Institute Genomics Platform"/>
            <consortium name="The Broad Institute Genome Sequencing Center for Infectious Disease"/>
            <person name="Wu L."/>
            <person name="Ma J."/>
        </authorList>
    </citation>
    <scope>NUCLEOTIDE SEQUENCE [LARGE SCALE GENOMIC DNA]</scope>
    <source>
        <strain evidence="3">CGMCC 4.1467</strain>
    </source>
</reference>
<gene>
    <name evidence="2" type="ORF">ACFQY0_13800</name>
</gene>
<dbReference type="EMBL" id="JBHTBS010000007">
    <property type="protein sequence ID" value="MFC7338263.1"/>
    <property type="molecule type" value="Genomic_DNA"/>
</dbReference>
<dbReference type="Proteomes" id="UP001596472">
    <property type="component" value="Unassembled WGS sequence"/>
</dbReference>
<protein>
    <recommendedName>
        <fullName evidence="4">Lipoprotein</fullName>
    </recommendedName>
</protein>
<evidence type="ECO:0000256" key="1">
    <source>
        <dbReference type="SAM" id="MobiDB-lite"/>
    </source>
</evidence>
<evidence type="ECO:0008006" key="4">
    <source>
        <dbReference type="Google" id="ProtNLM"/>
    </source>
</evidence>
<name>A0ABW2LA84_9BACT</name>
<evidence type="ECO:0000313" key="2">
    <source>
        <dbReference type="EMBL" id="MFC7338263.1"/>
    </source>
</evidence>
<proteinExistence type="predicted"/>
<sequence>MKLRVCIVSVTVLMSGCGTMENPSLQSIEVPITGPHFRKDSDHLKSGQMDSGSSPEAPQDSPPYRQVLFESSLSYADLSGAERRIDGVDNVIRIFDLSNVVPEQTINGYLSRLRRIMSARPGSLELRRRQETLPDYPPRNAGHLVQAKVSYGDYDWGSGIFYLVQFTQGRGNYPNNSELGYLFQGLSKDGRFYVSADIRVAHPMLPLDSSEFPSVDSIDDAAMQMDLSLDGQKDSSFIPSLGEVRSLISGIKLGE</sequence>
<dbReference type="PROSITE" id="PS51257">
    <property type="entry name" value="PROKAR_LIPOPROTEIN"/>
    <property type="match status" value="1"/>
</dbReference>
<evidence type="ECO:0000313" key="3">
    <source>
        <dbReference type="Proteomes" id="UP001596472"/>
    </source>
</evidence>